<dbReference type="OrthoDB" id="6867563at2"/>
<feature type="region of interest" description="Disordered" evidence="6">
    <location>
        <begin position="99"/>
        <end position="135"/>
    </location>
</feature>
<keyword evidence="1" id="KW-0645">Protease</keyword>
<keyword evidence="5" id="KW-0804">Transcription</keyword>
<dbReference type="SUPFAM" id="SSF51306">
    <property type="entry name" value="LexA/Signal peptidase"/>
    <property type="match status" value="1"/>
</dbReference>
<evidence type="ECO:0000256" key="4">
    <source>
        <dbReference type="ARBA" id="ARBA00023125"/>
    </source>
</evidence>
<dbReference type="Pfam" id="PF00717">
    <property type="entry name" value="Peptidase_S24"/>
    <property type="match status" value="1"/>
</dbReference>
<dbReference type="Gene3D" id="2.10.109.10">
    <property type="entry name" value="Umud Fragment, subunit A"/>
    <property type="match status" value="1"/>
</dbReference>
<comment type="caution">
    <text evidence="8">The sequence shown here is derived from an EMBL/GenBank/DDBJ whole genome shotgun (WGS) entry which is preliminary data.</text>
</comment>
<dbReference type="PANTHER" id="PTHR40661:SF3">
    <property type="entry name" value="FELS-1 PROPHAGE TRANSCRIPTIONAL REGULATOR"/>
    <property type="match status" value="1"/>
</dbReference>
<dbReference type="GO" id="GO:0003677">
    <property type="term" value="F:DNA binding"/>
    <property type="evidence" value="ECO:0007669"/>
    <property type="project" value="UniProtKB-KW"/>
</dbReference>
<evidence type="ECO:0000256" key="2">
    <source>
        <dbReference type="ARBA" id="ARBA00022801"/>
    </source>
</evidence>
<reference evidence="8 9" key="1">
    <citation type="submission" date="2017-09" db="EMBL/GenBank/DDBJ databases">
        <title>Sphingomonas panjinensis sp.nov., isolated from oil-contaminated soil.</title>
        <authorList>
            <person name="Wang L."/>
            <person name="Chen L."/>
        </authorList>
    </citation>
    <scope>NUCLEOTIDE SEQUENCE [LARGE SCALE GENOMIC DNA]</scope>
    <source>
        <strain evidence="8 9">FW-11</strain>
    </source>
</reference>
<dbReference type="PROSITE" id="PS00501">
    <property type="entry name" value="SPASE_I_1"/>
    <property type="match status" value="1"/>
</dbReference>
<dbReference type="InterPro" id="IPR039418">
    <property type="entry name" value="LexA-like"/>
</dbReference>
<keyword evidence="9" id="KW-1185">Reference proteome</keyword>
<keyword evidence="2" id="KW-0378">Hydrolase</keyword>
<dbReference type="GO" id="GO:0016020">
    <property type="term" value="C:membrane"/>
    <property type="evidence" value="ECO:0007669"/>
    <property type="project" value="InterPro"/>
</dbReference>
<sequence length="270" mass="29723">MATASGVWETSHMQNSTPEKEETPLQRFVSLALAAAPKPRDHYDRMIQERTGTKGKPIYDIQRGKSLQPSLTTLQHIAEVLGQPIDRLTAAAAGQLVTPVEPVRGADREEAGQPSRSYAPSPDIPPTRSASDGDGAIDIRQVDLAYAMGDGANIEDYPEEGTIKFDPNFLRVLTRSPADRLFVARGDGDSMMPTLINDDMVLIDTAQRRLNMQDRIWAVSLHGAGMIKRLRVIDHETVHVISDNPNVPGQEVAAEDLFIVGRVIWIGRRI</sequence>
<feature type="domain" description="Peptidase S24/S26A/S26B/S26C" evidence="7">
    <location>
        <begin position="149"/>
        <end position="264"/>
    </location>
</feature>
<organism evidence="8 9">
    <name type="scientific">Sphingomonas oleivorans</name>
    <dbReference type="NCBI Taxonomy" id="1735121"/>
    <lineage>
        <taxon>Bacteria</taxon>
        <taxon>Pseudomonadati</taxon>
        <taxon>Pseudomonadota</taxon>
        <taxon>Alphaproteobacteria</taxon>
        <taxon>Sphingomonadales</taxon>
        <taxon>Sphingomonadaceae</taxon>
        <taxon>Sphingomonas</taxon>
    </lineage>
</organism>
<keyword evidence="3" id="KW-0805">Transcription regulation</keyword>
<feature type="region of interest" description="Disordered" evidence="6">
    <location>
        <begin position="1"/>
        <end position="24"/>
    </location>
</feature>
<evidence type="ECO:0000256" key="1">
    <source>
        <dbReference type="ARBA" id="ARBA00022670"/>
    </source>
</evidence>
<gene>
    <name evidence="8" type="ORF">CLG96_01985</name>
</gene>
<dbReference type="AlphaFoldDB" id="A0A2T5G1B3"/>
<evidence type="ECO:0000313" key="8">
    <source>
        <dbReference type="EMBL" id="PTQ12935.1"/>
    </source>
</evidence>
<evidence type="ECO:0000259" key="7">
    <source>
        <dbReference type="Pfam" id="PF00717"/>
    </source>
</evidence>
<keyword evidence="4" id="KW-0238">DNA-binding</keyword>
<name>A0A2T5G1B3_9SPHN</name>
<evidence type="ECO:0000256" key="3">
    <source>
        <dbReference type="ARBA" id="ARBA00023015"/>
    </source>
</evidence>
<accession>A0A2T5G1B3</accession>
<evidence type="ECO:0000313" key="9">
    <source>
        <dbReference type="Proteomes" id="UP000244162"/>
    </source>
</evidence>
<dbReference type="InterPro" id="IPR036286">
    <property type="entry name" value="LexA/Signal_pep-like_sf"/>
</dbReference>
<dbReference type="CDD" id="cd06529">
    <property type="entry name" value="S24_LexA-like"/>
    <property type="match status" value="1"/>
</dbReference>
<proteinExistence type="predicted"/>
<evidence type="ECO:0000256" key="5">
    <source>
        <dbReference type="ARBA" id="ARBA00023163"/>
    </source>
</evidence>
<dbReference type="GO" id="GO:0006508">
    <property type="term" value="P:proteolysis"/>
    <property type="evidence" value="ECO:0007669"/>
    <property type="project" value="UniProtKB-KW"/>
</dbReference>
<dbReference type="GO" id="GO:0004252">
    <property type="term" value="F:serine-type endopeptidase activity"/>
    <property type="evidence" value="ECO:0007669"/>
    <property type="project" value="InterPro"/>
</dbReference>
<dbReference type="Proteomes" id="UP000244162">
    <property type="component" value="Unassembled WGS sequence"/>
</dbReference>
<dbReference type="EMBL" id="NWBU01000004">
    <property type="protein sequence ID" value="PTQ12935.1"/>
    <property type="molecule type" value="Genomic_DNA"/>
</dbReference>
<dbReference type="PANTHER" id="PTHR40661">
    <property type="match status" value="1"/>
</dbReference>
<dbReference type="InterPro" id="IPR019756">
    <property type="entry name" value="Pept_S26A_signal_pept_1_Ser-AS"/>
</dbReference>
<evidence type="ECO:0000256" key="6">
    <source>
        <dbReference type="SAM" id="MobiDB-lite"/>
    </source>
</evidence>
<dbReference type="InterPro" id="IPR015927">
    <property type="entry name" value="Peptidase_S24_S26A/B/C"/>
</dbReference>
<protein>
    <recommendedName>
        <fullName evidence="7">Peptidase S24/S26A/S26B/S26C domain-containing protein</fullName>
    </recommendedName>
</protein>